<dbReference type="AlphaFoldDB" id="A0ABD1TAV8"/>
<comment type="caution">
    <text evidence="2">The sequence shown here is derived from an EMBL/GenBank/DDBJ whole genome shotgun (WGS) entry which is preliminary data.</text>
</comment>
<feature type="region of interest" description="Disordered" evidence="1">
    <location>
        <begin position="1"/>
        <end position="23"/>
    </location>
</feature>
<organism evidence="2 3">
    <name type="scientific">Forsythia ovata</name>
    <dbReference type="NCBI Taxonomy" id="205694"/>
    <lineage>
        <taxon>Eukaryota</taxon>
        <taxon>Viridiplantae</taxon>
        <taxon>Streptophyta</taxon>
        <taxon>Embryophyta</taxon>
        <taxon>Tracheophyta</taxon>
        <taxon>Spermatophyta</taxon>
        <taxon>Magnoliopsida</taxon>
        <taxon>eudicotyledons</taxon>
        <taxon>Gunneridae</taxon>
        <taxon>Pentapetalae</taxon>
        <taxon>asterids</taxon>
        <taxon>lamiids</taxon>
        <taxon>Lamiales</taxon>
        <taxon>Oleaceae</taxon>
        <taxon>Forsythieae</taxon>
        <taxon>Forsythia</taxon>
    </lineage>
</organism>
<evidence type="ECO:0000256" key="1">
    <source>
        <dbReference type="SAM" id="MobiDB-lite"/>
    </source>
</evidence>
<accession>A0ABD1TAV8</accession>
<evidence type="ECO:0000313" key="2">
    <source>
        <dbReference type="EMBL" id="KAL2509829.1"/>
    </source>
</evidence>
<dbReference type="EMBL" id="JBFOLJ010000009">
    <property type="protein sequence ID" value="KAL2509829.1"/>
    <property type="molecule type" value="Genomic_DNA"/>
</dbReference>
<reference evidence="3" key="1">
    <citation type="submission" date="2024-07" db="EMBL/GenBank/DDBJ databases">
        <title>Two chromosome-level genome assemblies of Korean endemic species Abeliophyllum distichum and Forsythia ovata (Oleaceae).</title>
        <authorList>
            <person name="Jang H."/>
        </authorList>
    </citation>
    <scope>NUCLEOTIDE SEQUENCE [LARGE SCALE GENOMIC DNA]</scope>
</reference>
<feature type="compositionally biased region" description="Low complexity" evidence="1">
    <location>
        <begin position="59"/>
        <end position="71"/>
    </location>
</feature>
<name>A0ABD1TAV8_9LAMI</name>
<sequence length="111" mass="12188">MVSTCFGSAITSNADPYAPVDQGTRLDNQQDALAAQKILPLYSRLHPRSNSFVNKLRPSPRSSHSQPPDQQCQSFHLDLNASGAGSSELLRYHPPMGPMYLGPKNIARIRV</sequence>
<gene>
    <name evidence="2" type="ORF">Fot_33476</name>
</gene>
<evidence type="ECO:0000313" key="3">
    <source>
        <dbReference type="Proteomes" id="UP001604277"/>
    </source>
</evidence>
<proteinExistence type="predicted"/>
<feature type="compositionally biased region" description="Polar residues" evidence="1">
    <location>
        <begin position="1"/>
        <end position="14"/>
    </location>
</feature>
<keyword evidence="3" id="KW-1185">Reference proteome</keyword>
<feature type="region of interest" description="Disordered" evidence="1">
    <location>
        <begin position="50"/>
        <end position="73"/>
    </location>
</feature>
<protein>
    <submittedName>
        <fullName evidence="2">Uncharacterized protein</fullName>
    </submittedName>
</protein>
<dbReference type="Proteomes" id="UP001604277">
    <property type="component" value="Unassembled WGS sequence"/>
</dbReference>